<name>A0ABW6HCD7_9ACTN</name>
<protein>
    <submittedName>
        <fullName evidence="2">Uncharacterized protein</fullName>
    </submittedName>
</protein>
<dbReference type="EMBL" id="JBHYTS010000047">
    <property type="protein sequence ID" value="MFE1753905.1"/>
    <property type="molecule type" value="Genomic_DNA"/>
</dbReference>
<accession>A0ABW6HCD7</accession>
<reference evidence="2 3" key="1">
    <citation type="submission" date="2024-09" db="EMBL/GenBank/DDBJ databases">
        <title>The Natural Products Discovery Center: Release of the First 8490 Sequenced Strains for Exploring Actinobacteria Biosynthetic Diversity.</title>
        <authorList>
            <person name="Kalkreuter E."/>
            <person name="Kautsar S.A."/>
            <person name="Yang D."/>
            <person name="Bader C.D."/>
            <person name="Teijaro C.N."/>
            <person name="Fluegel L."/>
            <person name="Davis C.M."/>
            <person name="Simpson J.R."/>
            <person name="Lauterbach L."/>
            <person name="Steele A.D."/>
            <person name="Gui C."/>
            <person name="Meng S."/>
            <person name="Li G."/>
            <person name="Viehrig K."/>
            <person name="Ye F."/>
            <person name="Su P."/>
            <person name="Kiefer A.F."/>
            <person name="Nichols A."/>
            <person name="Cepeda A.J."/>
            <person name="Yan W."/>
            <person name="Fan B."/>
            <person name="Jiang Y."/>
            <person name="Adhikari A."/>
            <person name="Zheng C.-J."/>
            <person name="Schuster L."/>
            <person name="Cowan T.M."/>
            <person name="Smanski M.J."/>
            <person name="Chevrette M.G."/>
            <person name="De Carvalho L.P.S."/>
            <person name="Shen B."/>
        </authorList>
    </citation>
    <scope>NUCLEOTIDE SEQUENCE [LARGE SCALE GENOMIC DNA]</scope>
    <source>
        <strain evidence="2 3">NPDC059500</strain>
    </source>
</reference>
<dbReference type="RefSeq" id="WP_381826957.1">
    <property type="nucleotide sequence ID" value="NZ_JBHYTS010000047.1"/>
</dbReference>
<evidence type="ECO:0000313" key="2">
    <source>
        <dbReference type="EMBL" id="MFE1753905.1"/>
    </source>
</evidence>
<comment type="caution">
    <text evidence="2">The sequence shown here is derived from an EMBL/GenBank/DDBJ whole genome shotgun (WGS) entry which is preliminary data.</text>
</comment>
<sequence>MPEEVVTLRFLFKDLMITVSDVATTRCGVISCALPTVHCGAVTCGITSVIHVDQFDAMKLELDQALGVVRATAEEAMDTRLGPRTVEEAAELEEKLTAALREVREARAELEREQS</sequence>
<organism evidence="2 3">
    <name type="scientific">Streptomyces anandii</name>
    <dbReference type="NCBI Taxonomy" id="285454"/>
    <lineage>
        <taxon>Bacteria</taxon>
        <taxon>Bacillati</taxon>
        <taxon>Actinomycetota</taxon>
        <taxon>Actinomycetes</taxon>
        <taxon>Kitasatosporales</taxon>
        <taxon>Streptomycetaceae</taxon>
        <taxon>Streptomyces</taxon>
    </lineage>
</organism>
<evidence type="ECO:0000313" key="3">
    <source>
        <dbReference type="Proteomes" id="UP001599756"/>
    </source>
</evidence>
<keyword evidence="1" id="KW-0175">Coiled coil</keyword>
<dbReference type="Proteomes" id="UP001599756">
    <property type="component" value="Unassembled WGS sequence"/>
</dbReference>
<keyword evidence="3" id="KW-1185">Reference proteome</keyword>
<evidence type="ECO:0000256" key="1">
    <source>
        <dbReference type="SAM" id="Coils"/>
    </source>
</evidence>
<feature type="coiled-coil region" evidence="1">
    <location>
        <begin position="86"/>
        <end position="113"/>
    </location>
</feature>
<gene>
    <name evidence="2" type="ORF">ACFW88_25745</name>
</gene>
<proteinExistence type="predicted"/>